<gene>
    <name evidence="1" type="ORF">DSO57_1017135</name>
</gene>
<sequence length="65" mass="7141">MNVRGAVRQLDYGVREQLKESSLIQDAHQSASYAFNRKKSIVARVSAVICQSHPGSPLPYLGSPQ</sequence>
<reference evidence="1" key="1">
    <citation type="submission" date="2022-04" db="EMBL/GenBank/DDBJ databases">
        <title>Genome of the entomopathogenic fungus Entomophthora muscae.</title>
        <authorList>
            <person name="Elya C."/>
            <person name="Lovett B.R."/>
            <person name="Lee E."/>
            <person name="Macias A.M."/>
            <person name="Hajek A.E."/>
            <person name="De Bivort B.L."/>
            <person name="Kasson M.T."/>
            <person name="De Fine Licht H.H."/>
            <person name="Stajich J.E."/>
        </authorList>
    </citation>
    <scope>NUCLEOTIDE SEQUENCE</scope>
    <source>
        <strain evidence="1">Berkeley</strain>
    </source>
</reference>
<dbReference type="Proteomes" id="UP001165960">
    <property type="component" value="Unassembled WGS sequence"/>
</dbReference>
<evidence type="ECO:0000313" key="2">
    <source>
        <dbReference type="Proteomes" id="UP001165960"/>
    </source>
</evidence>
<protein>
    <submittedName>
        <fullName evidence="1">Uncharacterized protein</fullName>
    </submittedName>
</protein>
<accession>A0ACC2RJ73</accession>
<name>A0ACC2RJ73_9FUNG</name>
<keyword evidence="2" id="KW-1185">Reference proteome</keyword>
<proteinExistence type="predicted"/>
<organism evidence="1 2">
    <name type="scientific">Entomophthora muscae</name>
    <dbReference type="NCBI Taxonomy" id="34485"/>
    <lineage>
        <taxon>Eukaryota</taxon>
        <taxon>Fungi</taxon>
        <taxon>Fungi incertae sedis</taxon>
        <taxon>Zoopagomycota</taxon>
        <taxon>Entomophthoromycotina</taxon>
        <taxon>Entomophthoromycetes</taxon>
        <taxon>Entomophthorales</taxon>
        <taxon>Entomophthoraceae</taxon>
        <taxon>Entomophthora</taxon>
    </lineage>
</organism>
<evidence type="ECO:0000313" key="1">
    <source>
        <dbReference type="EMBL" id="KAJ9050143.1"/>
    </source>
</evidence>
<comment type="caution">
    <text evidence="1">The sequence shown here is derived from an EMBL/GenBank/DDBJ whole genome shotgun (WGS) entry which is preliminary data.</text>
</comment>
<dbReference type="EMBL" id="QTSX02007171">
    <property type="protein sequence ID" value="KAJ9050143.1"/>
    <property type="molecule type" value="Genomic_DNA"/>
</dbReference>